<reference evidence="2" key="2">
    <citation type="submission" date="2020-09" db="EMBL/GenBank/DDBJ databases">
        <authorList>
            <person name="Sun Q."/>
            <person name="Ohkuma M."/>
        </authorList>
    </citation>
    <scope>NUCLEOTIDE SEQUENCE</scope>
    <source>
        <strain evidence="2">JCM 4784</strain>
    </source>
</reference>
<feature type="chain" id="PRO_5039064989" description="Secreted protein" evidence="1">
    <location>
        <begin position="29"/>
        <end position="142"/>
    </location>
</feature>
<organism evidence="2 3">
    <name type="scientific">Streptomyces longispororuber</name>
    <dbReference type="NCBI Taxonomy" id="68230"/>
    <lineage>
        <taxon>Bacteria</taxon>
        <taxon>Bacillati</taxon>
        <taxon>Actinomycetota</taxon>
        <taxon>Actinomycetes</taxon>
        <taxon>Kitasatosporales</taxon>
        <taxon>Streptomycetaceae</taxon>
        <taxon>Streptomyces</taxon>
    </lineage>
</organism>
<feature type="signal peptide" evidence="1">
    <location>
        <begin position="1"/>
        <end position="28"/>
    </location>
</feature>
<keyword evidence="1" id="KW-0732">Signal</keyword>
<sequence>MTAVHRRVLNVAVPGALALIALVAPAHAAAATVPSVSATPRGCDAIDSYAPNAHEEHSVALVDGRAFAGEWDPKLRTIVWQDLSDNPGFPAHACDITISEQGDRAFVKTITRGGAVYETTCDAGGIDLKCDKRWTQLKPSHH</sequence>
<dbReference type="Proteomes" id="UP000608024">
    <property type="component" value="Unassembled WGS sequence"/>
</dbReference>
<keyword evidence="3" id="KW-1185">Reference proteome</keyword>
<proteinExistence type="predicted"/>
<comment type="caution">
    <text evidence="2">The sequence shown here is derived from an EMBL/GenBank/DDBJ whole genome shotgun (WGS) entry which is preliminary data.</text>
</comment>
<name>A0A919DFS0_9ACTN</name>
<accession>A0A919DFS0</accession>
<dbReference type="AlphaFoldDB" id="A0A919DFS0"/>
<evidence type="ECO:0008006" key="4">
    <source>
        <dbReference type="Google" id="ProtNLM"/>
    </source>
</evidence>
<reference evidence="2" key="1">
    <citation type="journal article" date="2014" name="Int. J. Syst. Evol. Microbiol.">
        <title>Complete genome sequence of Corynebacterium casei LMG S-19264T (=DSM 44701T), isolated from a smear-ripened cheese.</title>
        <authorList>
            <consortium name="US DOE Joint Genome Institute (JGI-PGF)"/>
            <person name="Walter F."/>
            <person name="Albersmeier A."/>
            <person name="Kalinowski J."/>
            <person name="Ruckert C."/>
        </authorList>
    </citation>
    <scope>NUCLEOTIDE SEQUENCE</scope>
    <source>
        <strain evidence="2">JCM 4784</strain>
    </source>
</reference>
<evidence type="ECO:0000313" key="3">
    <source>
        <dbReference type="Proteomes" id="UP000608024"/>
    </source>
</evidence>
<dbReference type="EMBL" id="BNBT01000005">
    <property type="protein sequence ID" value="GHE39362.1"/>
    <property type="molecule type" value="Genomic_DNA"/>
</dbReference>
<protein>
    <recommendedName>
        <fullName evidence="4">Secreted protein</fullName>
    </recommendedName>
</protein>
<gene>
    <name evidence="2" type="ORF">GCM10018785_06210</name>
</gene>
<dbReference type="RefSeq" id="WP_190134236.1">
    <property type="nucleotide sequence ID" value="NZ_BNBT01000005.1"/>
</dbReference>
<evidence type="ECO:0000313" key="2">
    <source>
        <dbReference type="EMBL" id="GHE39362.1"/>
    </source>
</evidence>
<evidence type="ECO:0000256" key="1">
    <source>
        <dbReference type="SAM" id="SignalP"/>
    </source>
</evidence>